<sequence length="648" mass="69246">MAGNGRDSRIKANHTVASLLSLSLFSHPTYCADMPKRVAPRLDGGVAQSKPPKEASATKSVSPPKRKRQSTTASRGGGDMADQDAPVDAVNGAPSHDAAKKKKQRSRLFPTGPGAVRRVLAFDVGIVNLAHAVVTLTGDDEFAIESLGANNIMHEDPAGGPPSDDEIIAAAAAAGPRRRRRPGEAAAAPPKPKGRGAKEPLKVLTERLTDYLWARADRLVGRRPHAIVIEQQSKKALRLSALGAVIHSFVLNHYRARGEDPPPVFMQSGRQKLRVVFRPLASSAGADDWRLGGVGSSSGHAPTLMTRFLVTSSSSTSSTSSPSAESSSKTMTVVTQKRPGGGGGMPKAPPKAKTKGKQKKADQGAVWRANKKHAVDNFGPILAHYPGCRRWKPLFDRSKKKDDLADAALHAIFMLKAGGTSLARTKDLDEASLIVLPHRPEPEGESKQKRAVSKTRAPRRRPAPLNQPQPSLDAKAERDSQDDGIIDLVHYATECANDATHDGHRMSGLTCGGLCDDDDGGHRRGASGCRDDPAPGEDTICLSDVEPPLKRVCYGRPTLSSTTSSSTTTRTTANRQSILVAQGDDNDHDGALYDDDDDDGEDEDDDDTGKEESTDGTQDSDDDDDGTEYDTDEQDDDDDDWALDLGIC</sequence>
<feature type="compositionally biased region" description="Basic and acidic residues" evidence="1">
    <location>
        <begin position="438"/>
        <end position="448"/>
    </location>
</feature>
<dbReference type="InterPro" id="IPR036397">
    <property type="entry name" value="RNaseH_sf"/>
</dbReference>
<feature type="compositionally biased region" description="Acidic residues" evidence="1">
    <location>
        <begin position="584"/>
        <end position="609"/>
    </location>
</feature>
<proteinExistence type="predicted"/>
<dbReference type="Gene3D" id="3.30.420.10">
    <property type="entry name" value="Ribonuclease H-like superfamily/Ribonuclease H"/>
    <property type="match status" value="1"/>
</dbReference>
<dbReference type="Proteomes" id="UP000249287">
    <property type="component" value="Segment"/>
</dbReference>
<dbReference type="GeneID" id="36842591"/>
<name>A0A2U7UBN3_9VIRU</name>
<dbReference type="RefSeq" id="YP_009481881.1">
    <property type="nucleotide sequence ID" value="NC_037666.1"/>
</dbReference>
<feature type="compositionally biased region" description="Basic residues" evidence="1">
    <location>
        <begin position="449"/>
        <end position="462"/>
    </location>
</feature>
<dbReference type="GO" id="GO:0003676">
    <property type="term" value="F:nucleic acid binding"/>
    <property type="evidence" value="ECO:0007669"/>
    <property type="project" value="InterPro"/>
</dbReference>
<feature type="compositionally biased region" description="Low complexity" evidence="1">
    <location>
        <begin position="313"/>
        <end position="338"/>
    </location>
</feature>
<evidence type="ECO:0000313" key="2">
    <source>
        <dbReference type="EMBL" id="AVK75878.1"/>
    </source>
</evidence>
<accession>A0A2U7UBN3</accession>
<feature type="region of interest" description="Disordered" evidence="1">
    <location>
        <begin position="435"/>
        <end position="480"/>
    </location>
</feature>
<feature type="region of interest" description="Disordered" evidence="1">
    <location>
        <begin position="524"/>
        <end position="543"/>
    </location>
</feature>
<organism evidence="2">
    <name type="scientific">Pandoravirus neocaledonia</name>
    <dbReference type="NCBI Taxonomy" id="2107708"/>
    <lineage>
        <taxon>Viruses</taxon>
        <taxon>Pandoravirus</taxon>
    </lineage>
</organism>
<feature type="region of interest" description="Disordered" evidence="1">
    <location>
        <begin position="313"/>
        <end position="366"/>
    </location>
</feature>
<reference evidence="2" key="1">
    <citation type="journal article" date="2018" name="Nat. Commun.">
        <title>Diversity and evolution of the emerging Pandoraviridae family.</title>
        <authorList>
            <person name="Legendre M."/>
            <person name="Fabre E."/>
            <person name="Poirot O."/>
            <person name="Jeudy S."/>
            <person name="Lartigue A."/>
            <person name="Alempic J.M."/>
            <person name="Beucher L."/>
            <person name="Philippe N."/>
            <person name="Bertaux L."/>
            <person name="Christo-Foroux E."/>
            <person name="Labadie K."/>
            <person name="Coute Y."/>
            <person name="Abergel C."/>
            <person name="Claverie J.M."/>
        </authorList>
    </citation>
    <scope>NUCLEOTIDE SEQUENCE [LARGE SCALE GENOMIC DNA]</scope>
    <source>
        <strain evidence="2">Neocaledonia</strain>
    </source>
</reference>
<evidence type="ECO:0000256" key="1">
    <source>
        <dbReference type="SAM" id="MobiDB-lite"/>
    </source>
</evidence>
<feature type="compositionally biased region" description="Low complexity" evidence="1">
    <location>
        <begin position="558"/>
        <end position="572"/>
    </location>
</feature>
<dbReference type="EMBL" id="MG011690">
    <property type="protein sequence ID" value="AVK75878.1"/>
    <property type="molecule type" value="Genomic_DNA"/>
</dbReference>
<feature type="region of interest" description="Disordered" evidence="1">
    <location>
        <begin position="173"/>
        <end position="199"/>
    </location>
</feature>
<feature type="compositionally biased region" description="Acidic residues" evidence="1">
    <location>
        <begin position="618"/>
        <end position="642"/>
    </location>
</feature>
<dbReference type="KEGG" id="vg:36842591"/>
<protein>
    <submittedName>
        <fullName evidence="2">Uncharacterized protein</fullName>
    </submittedName>
</protein>
<feature type="region of interest" description="Disordered" evidence="1">
    <location>
        <begin position="41"/>
        <end position="110"/>
    </location>
</feature>
<feature type="region of interest" description="Disordered" evidence="1">
    <location>
        <begin position="552"/>
        <end position="648"/>
    </location>
</feature>
<gene>
    <name evidence="2" type="ORF">pneo_cds_271</name>
</gene>